<dbReference type="PANTHER" id="PTHR44196:SF1">
    <property type="entry name" value="DEHYDROGENASE_REDUCTASE SDR FAMILY MEMBER 7B"/>
    <property type="match status" value="1"/>
</dbReference>
<dbReference type="Gene3D" id="3.40.50.720">
    <property type="entry name" value="NAD(P)-binding Rossmann-like Domain"/>
    <property type="match status" value="1"/>
</dbReference>
<evidence type="ECO:0000256" key="2">
    <source>
        <dbReference type="ARBA" id="ARBA00023002"/>
    </source>
</evidence>
<dbReference type="InterPro" id="IPR036291">
    <property type="entry name" value="NAD(P)-bd_dom_sf"/>
</dbReference>
<accession>A0A318S844</accession>
<evidence type="ECO:0000313" key="5">
    <source>
        <dbReference type="Proteomes" id="UP000248326"/>
    </source>
</evidence>
<sequence>MSTFARFLLSPPRCRDLTSLRRVVRGKTVLITGASFGIGEATAKLFGAAGAHVVLTARTQDRLREVARAVEAAGGRATVLPLDLSRPHDVDAFVETLLRLHPRVDVVISNAGKSIRRSALLARERRDLERSLAVNFTSPAALLLALLPSMIAAGGGRIVNVSTVSAKPPAAPRWASYQGSKAGFDVWLGSVAGEIEPLGVRVASVYLPLVRTRMSAASGLYDRLPALTPLDAAWVVAGAVVTPRRRVAPWWLGAQELVSLLLPGVVNAALSRAEAYERRREASGGSGKTP</sequence>
<dbReference type="EMBL" id="QJSX01000003">
    <property type="protein sequence ID" value="PYE55187.1"/>
    <property type="molecule type" value="Genomic_DNA"/>
</dbReference>
<comment type="caution">
    <text evidence="4">The sequence shown here is derived from an EMBL/GenBank/DDBJ whole genome shotgun (WGS) entry which is preliminary data.</text>
</comment>
<dbReference type="GO" id="GO:0016491">
    <property type="term" value="F:oxidoreductase activity"/>
    <property type="evidence" value="ECO:0007669"/>
    <property type="project" value="UniProtKB-KW"/>
</dbReference>
<dbReference type="AlphaFoldDB" id="A0A318S844"/>
<name>A0A318S844_9DEIO</name>
<comment type="similarity">
    <text evidence="1 3">Belongs to the short-chain dehydrogenases/reductases (SDR) family.</text>
</comment>
<dbReference type="InterPro" id="IPR002347">
    <property type="entry name" value="SDR_fam"/>
</dbReference>
<dbReference type="Pfam" id="PF00106">
    <property type="entry name" value="adh_short"/>
    <property type="match status" value="1"/>
</dbReference>
<organism evidence="4 5">
    <name type="scientific">Deinococcus yavapaiensis KR-236</name>
    <dbReference type="NCBI Taxonomy" id="694435"/>
    <lineage>
        <taxon>Bacteria</taxon>
        <taxon>Thermotogati</taxon>
        <taxon>Deinococcota</taxon>
        <taxon>Deinococci</taxon>
        <taxon>Deinococcales</taxon>
        <taxon>Deinococcaceae</taxon>
        <taxon>Deinococcus</taxon>
    </lineage>
</organism>
<evidence type="ECO:0000313" key="4">
    <source>
        <dbReference type="EMBL" id="PYE55187.1"/>
    </source>
</evidence>
<dbReference type="PRINTS" id="PR00081">
    <property type="entry name" value="GDHRDH"/>
</dbReference>
<evidence type="ECO:0000256" key="1">
    <source>
        <dbReference type="ARBA" id="ARBA00006484"/>
    </source>
</evidence>
<dbReference type="Proteomes" id="UP000248326">
    <property type="component" value="Unassembled WGS sequence"/>
</dbReference>
<dbReference type="GO" id="GO:0016020">
    <property type="term" value="C:membrane"/>
    <property type="evidence" value="ECO:0007669"/>
    <property type="project" value="TreeGrafter"/>
</dbReference>
<evidence type="ECO:0000256" key="3">
    <source>
        <dbReference type="RuleBase" id="RU000363"/>
    </source>
</evidence>
<dbReference type="SUPFAM" id="SSF51735">
    <property type="entry name" value="NAD(P)-binding Rossmann-fold domains"/>
    <property type="match status" value="1"/>
</dbReference>
<dbReference type="PRINTS" id="PR00080">
    <property type="entry name" value="SDRFAMILY"/>
</dbReference>
<keyword evidence="5" id="KW-1185">Reference proteome</keyword>
<reference evidence="4 5" key="1">
    <citation type="submission" date="2018-06" db="EMBL/GenBank/DDBJ databases">
        <title>Genomic Encyclopedia of Type Strains, Phase IV (KMG-IV): sequencing the most valuable type-strain genomes for metagenomic binning, comparative biology and taxonomic classification.</title>
        <authorList>
            <person name="Goeker M."/>
        </authorList>
    </citation>
    <scope>NUCLEOTIDE SEQUENCE [LARGE SCALE GENOMIC DNA]</scope>
    <source>
        <strain evidence="4 5">DSM 18048</strain>
    </source>
</reference>
<dbReference type="PANTHER" id="PTHR44196">
    <property type="entry name" value="DEHYDROGENASE/REDUCTASE SDR FAMILY MEMBER 7B"/>
    <property type="match status" value="1"/>
</dbReference>
<dbReference type="OrthoDB" id="9808814at2"/>
<keyword evidence="2" id="KW-0560">Oxidoreductase</keyword>
<dbReference type="RefSeq" id="WP_110885560.1">
    <property type="nucleotide sequence ID" value="NZ_QJSX01000003.1"/>
</dbReference>
<gene>
    <name evidence="4" type="ORF">DES52_10316</name>
</gene>
<dbReference type="CDD" id="cd05233">
    <property type="entry name" value="SDR_c"/>
    <property type="match status" value="1"/>
</dbReference>
<protein>
    <submittedName>
        <fullName evidence="4">Short-subunit dehydrogenase</fullName>
    </submittedName>
</protein>
<proteinExistence type="inferred from homology"/>